<feature type="transmembrane region" description="Helical" evidence="2">
    <location>
        <begin position="101"/>
        <end position="120"/>
    </location>
</feature>
<evidence type="ECO:0000313" key="4">
    <source>
        <dbReference type="Proteomes" id="UP000199603"/>
    </source>
</evidence>
<gene>
    <name evidence="3" type="ORF">SAMN04488509_11351</name>
</gene>
<evidence type="ECO:0000256" key="2">
    <source>
        <dbReference type="SAM" id="Phobius"/>
    </source>
</evidence>
<evidence type="ECO:0000313" key="3">
    <source>
        <dbReference type="EMBL" id="SDE00285.1"/>
    </source>
</evidence>
<dbReference type="OrthoDB" id="6717714at2"/>
<keyword evidence="4" id="KW-1185">Reference proteome</keyword>
<proteinExistence type="predicted"/>
<dbReference type="InterPro" id="IPR021834">
    <property type="entry name" value="DUF3426"/>
</dbReference>
<organism evidence="3 4">
    <name type="scientific">Aquimonas voraii</name>
    <dbReference type="NCBI Taxonomy" id="265719"/>
    <lineage>
        <taxon>Bacteria</taxon>
        <taxon>Pseudomonadati</taxon>
        <taxon>Pseudomonadota</taxon>
        <taxon>Gammaproteobacteria</taxon>
        <taxon>Lysobacterales</taxon>
        <taxon>Lysobacteraceae</taxon>
        <taxon>Aquimonas</taxon>
    </lineage>
</organism>
<feature type="region of interest" description="Disordered" evidence="1">
    <location>
        <begin position="67"/>
        <end position="86"/>
    </location>
</feature>
<dbReference type="NCBIfam" id="TIGR02098">
    <property type="entry name" value="MJ0042_CXXC"/>
    <property type="match status" value="1"/>
</dbReference>
<dbReference type="AlphaFoldDB" id="A0A1G6ZEI9"/>
<reference evidence="3 4" key="1">
    <citation type="submission" date="2016-10" db="EMBL/GenBank/DDBJ databases">
        <authorList>
            <person name="de Groot N.N."/>
        </authorList>
    </citation>
    <scope>NUCLEOTIDE SEQUENCE [LARGE SCALE GENOMIC DNA]</scope>
    <source>
        <strain evidence="3 4">DSM 16957</strain>
    </source>
</reference>
<dbReference type="Pfam" id="PF11906">
    <property type="entry name" value="DUF3426"/>
    <property type="match status" value="1"/>
</dbReference>
<evidence type="ECO:0000256" key="1">
    <source>
        <dbReference type="SAM" id="MobiDB-lite"/>
    </source>
</evidence>
<keyword evidence="2" id="KW-0472">Membrane</keyword>
<name>A0A1G6ZEI9_9GAMM</name>
<dbReference type="Proteomes" id="UP000199603">
    <property type="component" value="Unassembled WGS sequence"/>
</dbReference>
<dbReference type="EMBL" id="FNAG01000013">
    <property type="protein sequence ID" value="SDE00285.1"/>
    <property type="molecule type" value="Genomic_DNA"/>
</dbReference>
<sequence>MYTQCPHCLTVHALNAAQIALGRGELVCGVCEKQFNGLERLADTPAQAAAGYGRGSLAQAPRVLPEGMVDPRERSPEGVSASPQAPQFALRRRRAKSTASARWWAATALLGLLLTGQIVLAQRAELAQDPVLRPWLQRLCVAIGCDLPAYAEPARISLLSRDVSPHPSVPDALLISASFRNDAVWPQAWPVLEISMSDLDGRLVALRRFAAVDYLGQAPERDVLAPGESVLIELEVVDPGNQAIAFEFSFL</sequence>
<accession>A0A1G6ZEI9</accession>
<keyword evidence="2" id="KW-0812">Transmembrane</keyword>
<keyword evidence="2" id="KW-1133">Transmembrane helix</keyword>
<dbReference type="RefSeq" id="WP_091244838.1">
    <property type="nucleotide sequence ID" value="NZ_FNAG01000013.1"/>
</dbReference>
<protein>
    <submittedName>
        <fullName evidence="3">MJ0042 family finger-like domain-containing protein</fullName>
    </submittedName>
</protein>
<dbReference type="STRING" id="265719.SAMN04488509_11351"/>
<dbReference type="InterPro" id="IPR011723">
    <property type="entry name" value="Znf/thioredoxin_put"/>
</dbReference>